<dbReference type="InterPro" id="IPR029060">
    <property type="entry name" value="PIN-like_dom_sf"/>
</dbReference>
<evidence type="ECO:0000256" key="5">
    <source>
        <dbReference type="ARBA" id="ARBA00022842"/>
    </source>
</evidence>
<dbReference type="Pfam" id="PF01850">
    <property type="entry name" value="PIN"/>
    <property type="match status" value="1"/>
</dbReference>
<keyword evidence="2 6" id="KW-0540">Nuclease</keyword>
<dbReference type="HAMAP" id="MF_00265">
    <property type="entry name" value="VapC_Nob1"/>
    <property type="match status" value="1"/>
</dbReference>
<keyword evidence="1 6" id="KW-1277">Toxin-antitoxin system</keyword>
<proteinExistence type="inferred from homology"/>
<evidence type="ECO:0000256" key="2">
    <source>
        <dbReference type="ARBA" id="ARBA00022722"/>
    </source>
</evidence>
<comment type="similarity">
    <text evidence="6">Belongs to the PINc/VapC protein family.</text>
</comment>
<name>A0ABP7F408_9MICO</name>
<comment type="function">
    <text evidence="6">Toxic component of a toxin-antitoxin (TA) system. An RNase.</text>
</comment>
<accession>A0ABP7F408</accession>
<keyword evidence="4 6" id="KW-0378">Hydrolase</keyword>
<gene>
    <name evidence="6" type="primary">vapC</name>
    <name evidence="8" type="ORF">GCM10022239_04410</name>
</gene>
<evidence type="ECO:0000313" key="9">
    <source>
        <dbReference type="Proteomes" id="UP001501004"/>
    </source>
</evidence>
<dbReference type="InterPro" id="IPR002716">
    <property type="entry name" value="PIN_dom"/>
</dbReference>
<dbReference type="Gene3D" id="3.40.50.1010">
    <property type="entry name" value="5'-nuclease"/>
    <property type="match status" value="1"/>
</dbReference>
<keyword evidence="5 6" id="KW-0460">Magnesium</keyword>
<organism evidence="8 9">
    <name type="scientific">Leifsonella bigeumensis</name>
    <dbReference type="NCBI Taxonomy" id="433643"/>
    <lineage>
        <taxon>Bacteria</taxon>
        <taxon>Bacillati</taxon>
        <taxon>Actinomycetota</taxon>
        <taxon>Actinomycetes</taxon>
        <taxon>Micrococcales</taxon>
        <taxon>Microbacteriaceae</taxon>
        <taxon>Leifsonella</taxon>
    </lineage>
</organism>
<evidence type="ECO:0000256" key="4">
    <source>
        <dbReference type="ARBA" id="ARBA00022801"/>
    </source>
</evidence>
<protein>
    <recommendedName>
        <fullName evidence="6">Ribonuclease VapC</fullName>
        <shortName evidence="6">RNase VapC</shortName>
        <ecNumber evidence="6">3.1.-.-</ecNumber>
    </recommendedName>
    <alternativeName>
        <fullName evidence="6">Toxin VapC</fullName>
    </alternativeName>
</protein>
<dbReference type="Proteomes" id="UP001501004">
    <property type="component" value="Unassembled WGS sequence"/>
</dbReference>
<dbReference type="SUPFAM" id="SSF88723">
    <property type="entry name" value="PIN domain-like"/>
    <property type="match status" value="1"/>
</dbReference>
<dbReference type="RefSeq" id="WP_344753228.1">
    <property type="nucleotide sequence ID" value="NZ_BAABAE010000001.1"/>
</dbReference>
<dbReference type="CDD" id="cd09874">
    <property type="entry name" value="PIN_MT3492-like"/>
    <property type="match status" value="1"/>
</dbReference>
<feature type="domain" description="PIN" evidence="7">
    <location>
        <begin position="3"/>
        <end position="121"/>
    </location>
</feature>
<keyword evidence="9" id="KW-1185">Reference proteome</keyword>
<dbReference type="EMBL" id="BAABAE010000001">
    <property type="protein sequence ID" value="GAA3730930.1"/>
    <property type="molecule type" value="Genomic_DNA"/>
</dbReference>
<evidence type="ECO:0000313" key="8">
    <source>
        <dbReference type="EMBL" id="GAA3730930.1"/>
    </source>
</evidence>
<sequence>MLIYVDSSALVKRALQEAESGQLVDALAGHVDSGARLFSSALGTIETTRIIRQRLDDMDPFTVVDLIGAALSGVIEYPITDQVASIAARLGPFSLRSLDAIHLATATLVNADLVCAYDQRLLLAASELGFRTISPGLAPGAGSLVAI</sequence>
<evidence type="ECO:0000256" key="6">
    <source>
        <dbReference type="HAMAP-Rule" id="MF_00265"/>
    </source>
</evidence>
<dbReference type="EC" id="3.1.-.-" evidence="6"/>
<evidence type="ECO:0000256" key="1">
    <source>
        <dbReference type="ARBA" id="ARBA00022649"/>
    </source>
</evidence>
<keyword evidence="3 6" id="KW-0479">Metal-binding</keyword>
<reference evidence="9" key="1">
    <citation type="journal article" date="2019" name="Int. J. Syst. Evol. Microbiol.">
        <title>The Global Catalogue of Microorganisms (GCM) 10K type strain sequencing project: providing services to taxonomists for standard genome sequencing and annotation.</title>
        <authorList>
            <consortium name="The Broad Institute Genomics Platform"/>
            <consortium name="The Broad Institute Genome Sequencing Center for Infectious Disease"/>
            <person name="Wu L."/>
            <person name="Ma J."/>
        </authorList>
    </citation>
    <scope>NUCLEOTIDE SEQUENCE [LARGE SCALE GENOMIC DNA]</scope>
    <source>
        <strain evidence="9">JCM 16949</strain>
    </source>
</reference>
<evidence type="ECO:0000256" key="3">
    <source>
        <dbReference type="ARBA" id="ARBA00022723"/>
    </source>
</evidence>
<feature type="binding site" evidence="6">
    <location>
        <position position="99"/>
    </location>
    <ligand>
        <name>Mg(2+)</name>
        <dbReference type="ChEBI" id="CHEBI:18420"/>
    </ligand>
</feature>
<comment type="cofactor">
    <cofactor evidence="6">
        <name>Mg(2+)</name>
        <dbReference type="ChEBI" id="CHEBI:18420"/>
    </cofactor>
</comment>
<evidence type="ECO:0000259" key="7">
    <source>
        <dbReference type="Pfam" id="PF01850"/>
    </source>
</evidence>
<keyword evidence="6" id="KW-0800">Toxin</keyword>
<feature type="binding site" evidence="6">
    <location>
        <position position="6"/>
    </location>
    <ligand>
        <name>Mg(2+)</name>
        <dbReference type="ChEBI" id="CHEBI:18420"/>
    </ligand>
</feature>
<dbReference type="InterPro" id="IPR022907">
    <property type="entry name" value="VapC_family"/>
</dbReference>
<comment type="caution">
    <text evidence="8">The sequence shown here is derived from an EMBL/GenBank/DDBJ whole genome shotgun (WGS) entry which is preliminary data.</text>
</comment>